<reference evidence="1 2" key="1">
    <citation type="journal article" date="2019" name="Mol. Biol. Evol.">
        <title>Blast fungal genomes show frequent chromosomal changes, gene gains and losses, and effector gene turnover.</title>
        <authorList>
            <person name="Gomez Luciano L.B."/>
            <person name="Jason Tsai I."/>
            <person name="Chuma I."/>
            <person name="Tosa Y."/>
            <person name="Chen Y.H."/>
            <person name="Li J.Y."/>
            <person name="Li M.Y."/>
            <person name="Jade Lu M.Y."/>
            <person name="Nakayashiki H."/>
            <person name="Li W.H."/>
        </authorList>
    </citation>
    <scope>NUCLEOTIDE SEQUENCE [LARGE SCALE GENOMIC DNA]</scope>
    <source>
        <strain evidence="1">MZ5-1-6</strain>
    </source>
</reference>
<accession>A0A4P7NLF6</accession>
<dbReference type="Proteomes" id="UP000294847">
    <property type="component" value="Chromosome 5"/>
</dbReference>
<dbReference type="AlphaFoldDB" id="A0A4P7NLF6"/>
<protein>
    <submittedName>
        <fullName evidence="1">Uncharacterized protein</fullName>
    </submittedName>
</protein>
<gene>
    <name evidence="1" type="ORF">PoMZ_11874</name>
</gene>
<sequence length="176" mass="18732">MVMMARAVVIPTRTRPACGPLPGDDTGRLGDVTGSIAEAELAQVGLDAVSREGLGRRKVAVDVAGYGGDGLPSVVVAQLVAHLRDARDVVVAAADEGHERLPGVLVQDADASELGRLAAEVGVAVRPVRVHSREGMVEVEVVEEEGFRVVLFFVDLYCCCVFRLDALIPFFPFHLD</sequence>
<proteinExistence type="predicted"/>
<evidence type="ECO:0000313" key="1">
    <source>
        <dbReference type="EMBL" id="QBZ62984.1"/>
    </source>
</evidence>
<organism evidence="1 2">
    <name type="scientific">Pyricularia oryzae</name>
    <name type="common">Rice blast fungus</name>
    <name type="synonym">Magnaporthe oryzae</name>
    <dbReference type="NCBI Taxonomy" id="318829"/>
    <lineage>
        <taxon>Eukaryota</taxon>
        <taxon>Fungi</taxon>
        <taxon>Dikarya</taxon>
        <taxon>Ascomycota</taxon>
        <taxon>Pezizomycotina</taxon>
        <taxon>Sordariomycetes</taxon>
        <taxon>Sordariomycetidae</taxon>
        <taxon>Magnaporthales</taxon>
        <taxon>Pyriculariaceae</taxon>
        <taxon>Pyricularia</taxon>
    </lineage>
</organism>
<dbReference type="EMBL" id="CP034208">
    <property type="protein sequence ID" value="QBZ62984.1"/>
    <property type="molecule type" value="Genomic_DNA"/>
</dbReference>
<evidence type="ECO:0000313" key="2">
    <source>
        <dbReference type="Proteomes" id="UP000294847"/>
    </source>
</evidence>
<name>A0A4P7NLF6_PYROR</name>